<reference evidence="2" key="1">
    <citation type="submission" date="2014-12" db="EMBL/GenBank/DDBJ databases">
        <title>Insight into the proteome of Arion vulgaris.</title>
        <authorList>
            <person name="Aradska J."/>
            <person name="Bulat T."/>
            <person name="Smidak R."/>
            <person name="Sarate P."/>
            <person name="Gangsoo J."/>
            <person name="Sialana F."/>
            <person name="Bilban M."/>
            <person name="Lubec G."/>
        </authorList>
    </citation>
    <scope>NUCLEOTIDE SEQUENCE</scope>
    <source>
        <tissue evidence="2">Skin</tissue>
    </source>
</reference>
<dbReference type="EMBL" id="HACG01001505">
    <property type="protein sequence ID" value="CEK48370.1"/>
    <property type="molecule type" value="Transcribed_RNA"/>
</dbReference>
<protein>
    <submittedName>
        <fullName evidence="2">Uncharacterized protein</fullName>
    </submittedName>
</protein>
<feature type="region of interest" description="Disordered" evidence="1">
    <location>
        <begin position="1"/>
        <end position="70"/>
    </location>
</feature>
<sequence>ENINDHTTAFDQQDVRTKTTSSTAETESTRTNIQKEEEAAKDVSQTDRDNMSRTLPTDEKDASEAAGTEG</sequence>
<feature type="compositionally biased region" description="Polar residues" evidence="1">
    <location>
        <begin position="1"/>
        <end position="11"/>
    </location>
</feature>
<feature type="compositionally biased region" description="Basic and acidic residues" evidence="1">
    <location>
        <begin position="33"/>
        <end position="63"/>
    </location>
</feature>
<feature type="non-terminal residue" evidence="2">
    <location>
        <position position="70"/>
    </location>
</feature>
<evidence type="ECO:0000256" key="1">
    <source>
        <dbReference type="SAM" id="MobiDB-lite"/>
    </source>
</evidence>
<feature type="compositionally biased region" description="Low complexity" evidence="1">
    <location>
        <begin position="18"/>
        <end position="31"/>
    </location>
</feature>
<dbReference type="AlphaFoldDB" id="A0A0B6XYJ7"/>
<evidence type="ECO:0000313" key="2">
    <source>
        <dbReference type="EMBL" id="CEK48370.1"/>
    </source>
</evidence>
<feature type="non-terminal residue" evidence="2">
    <location>
        <position position="1"/>
    </location>
</feature>
<gene>
    <name evidence="2" type="primary">ORF3784</name>
</gene>
<name>A0A0B6XYJ7_9EUPU</name>
<organism evidence="2">
    <name type="scientific">Arion vulgaris</name>
    <dbReference type="NCBI Taxonomy" id="1028688"/>
    <lineage>
        <taxon>Eukaryota</taxon>
        <taxon>Metazoa</taxon>
        <taxon>Spiralia</taxon>
        <taxon>Lophotrochozoa</taxon>
        <taxon>Mollusca</taxon>
        <taxon>Gastropoda</taxon>
        <taxon>Heterobranchia</taxon>
        <taxon>Euthyneura</taxon>
        <taxon>Panpulmonata</taxon>
        <taxon>Eupulmonata</taxon>
        <taxon>Stylommatophora</taxon>
        <taxon>Helicina</taxon>
        <taxon>Arionoidea</taxon>
        <taxon>Arionidae</taxon>
        <taxon>Arion</taxon>
    </lineage>
</organism>
<proteinExistence type="predicted"/>
<accession>A0A0B6XYJ7</accession>